<dbReference type="SUPFAM" id="SSF57850">
    <property type="entry name" value="RING/U-box"/>
    <property type="match status" value="1"/>
</dbReference>
<evidence type="ECO:0000256" key="5">
    <source>
        <dbReference type="ARBA" id="ARBA00022679"/>
    </source>
</evidence>
<reference evidence="15 16" key="1">
    <citation type="journal article" date="2011" name="J. Gen. Appl. Microbiol.">
        <title>Draft genome sequencing of the enigmatic yeast Saitoella complicata.</title>
        <authorList>
            <person name="Nishida H."/>
            <person name="Hamamoto M."/>
            <person name="Sugiyama J."/>
        </authorList>
    </citation>
    <scope>NUCLEOTIDE SEQUENCE [LARGE SCALE GENOMIC DNA]</scope>
    <source>
        <strain evidence="15 16">NRRL Y-17804</strain>
    </source>
</reference>
<evidence type="ECO:0000256" key="11">
    <source>
        <dbReference type="PROSITE-ProRule" id="PRU00175"/>
    </source>
</evidence>
<dbReference type="InterPro" id="IPR001841">
    <property type="entry name" value="Znf_RING"/>
</dbReference>
<dbReference type="InterPro" id="IPR045103">
    <property type="entry name" value="RNF5/RNF185-like"/>
</dbReference>
<evidence type="ECO:0000256" key="8">
    <source>
        <dbReference type="ARBA" id="ARBA00022786"/>
    </source>
</evidence>
<dbReference type="PROSITE" id="PS00518">
    <property type="entry name" value="ZF_RING_1"/>
    <property type="match status" value="1"/>
</dbReference>
<dbReference type="InterPro" id="IPR013083">
    <property type="entry name" value="Znf_RING/FYVE/PHD"/>
</dbReference>
<evidence type="ECO:0000313" key="16">
    <source>
        <dbReference type="Proteomes" id="UP000033140"/>
    </source>
</evidence>
<dbReference type="STRING" id="698492.A0A0E9NNC2"/>
<evidence type="ECO:0000313" key="15">
    <source>
        <dbReference type="EMBL" id="GAO50900.1"/>
    </source>
</evidence>
<evidence type="ECO:0000256" key="12">
    <source>
        <dbReference type="SAM" id="MobiDB-lite"/>
    </source>
</evidence>
<evidence type="ECO:0000256" key="7">
    <source>
        <dbReference type="ARBA" id="ARBA00022771"/>
    </source>
</evidence>
<evidence type="ECO:0000256" key="13">
    <source>
        <dbReference type="SAM" id="Phobius"/>
    </source>
</evidence>
<reference evidence="15 16" key="3">
    <citation type="journal article" date="2015" name="Genome Announc.">
        <title>Draft Genome Sequence of the Archiascomycetous Yeast Saitoella complicata.</title>
        <authorList>
            <person name="Yamauchi K."/>
            <person name="Kondo S."/>
            <person name="Hamamoto M."/>
            <person name="Takahashi Y."/>
            <person name="Ogura Y."/>
            <person name="Hayashi T."/>
            <person name="Nishida H."/>
        </authorList>
    </citation>
    <scope>NUCLEOTIDE SEQUENCE [LARGE SCALE GENOMIC DNA]</scope>
    <source>
        <strain evidence="15 16">NRRL Y-17804</strain>
    </source>
</reference>
<name>A0A0E9NNC2_SAICN</name>
<keyword evidence="7 11" id="KW-0863">Zinc-finger</keyword>
<dbReference type="GO" id="GO:0006511">
    <property type="term" value="P:ubiquitin-dependent protein catabolic process"/>
    <property type="evidence" value="ECO:0007669"/>
    <property type="project" value="InterPro"/>
</dbReference>
<feature type="domain" description="RING-type" evidence="14">
    <location>
        <begin position="90"/>
        <end position="128"/>
    </location>
</feature>
<accession>A0A0E9NNC2</accession>
<comment type="subcellular location">
    <subcellularLocation>
        <location evidence="2">Endomembrane system</location>
    </subcellularLocation>
</comment>
<dbReference type="Pfam" id="PF13639">
    <property type="entry name" value="zf-RING_2"/>
    <property type="match status" value="1"/>
</dbReference>
<dbReference type="UniPathway" id="UPA00143"/>
<comment type="pathway">
    <text evidence="3">Protein modification; protein ubiquitination.</text>
</comment>
<dbReference type="EMBL" id="BACD03000038">
    <property type="protein sequence ID" value="GAO50900.1"/>
    <property type="molecule type" value="Genomic_DNA"/>
</dbReference>
<dbReference type="CDD" id="cd16534">
    <property type="entry name" value="RING-HC_RNF5-like"/>
    <property type="match status" value="1"/>
</dbReference>
<dbReference type="GO" id="GO:0008270">
    <property type="term" value="F:zinc ion binding"/>
    <property type="evidence" value="ECO:0007669"/>
    <property type="project" value="UniProtKB-KW"/>
</dbReference>
<feature type="compositionally biased region" description="Polar residues" evidence="12">
    <location>
        <begin position="205"/>
        <end position="217"/>
    </location>
</feature>
<dbReference type="PROSITE" id="PS50089">
    <property type="entry name" value="ZF_RING_2"/>
    <property type="match status" value="1"/>
</dbReference>
<dbReference type="InterPro" id="IPR017907">
    <property type="entry name" value="Znf_RING_CS"/>
</dbReference>
<evidence type="ECO:0000256" key="3">
    <source>
        <dbReference type="ARBA" id="ARBA00004906"/>
    </source>
</evidence>
<dbReference type="AlphaFoldDB" id="A0A0E9NNC2"/>
<feature type="transmembrane region" description="Helical" evidence="13">
    <location>
        <begin position="257"/>
        <end position="274"/>
    </location>
</feature>
<sequence length="275" mass="30736">MNEWRGSAAGAFSPQSILPLMEVESQDRELRHAYSTSQLYLSRSSHTHAHTWSARNRRCMGVEADPPEQALTANRKKDEEEEDKTKDFECNICFETAASPVLTLCGHLYCWPCLYHWLGIHASCPVCKNPCSTTNVVPIYGRGGSSSLVAADPGVAPRLQMTEQERHWADTLLMPPDPPARRQSMNTTTKPEVVPPRPQAPITRSRPTIKSRSAQPDITWSPISGTGINFFGLVGVQEVNAMPAVRVIARREEEHKFGRWFCGFLVLMIGWAMFG</sequence>
<dbReference type="Gene3D" id="3.30.40.10">
    <property type="entry name" value="Zinc/RING finger domain, C3HC4 (zinc finger)"/>
    <property type="match status" value="1"/>
</dbReference>
<comment type="catalytic activity">
    <reaction evidence="1">
        <text>S-ubiquitinyl-[E2 ubiquitin-conjugating enzyme]-L-cysteine + [acceptor protein]-L-lysine = [E2 ubiquitin-conjugating enzyme]-L-cysteine + N(6)-ubiquitinyl-[acceptor protein]-L-lysine.</text>
        <dbReference type="EC" id="2.3.2.27"/>
    </reaction>
</comment>
<evidence type="ECO:0000256" key="9">
    <source>
        <dbReference type="ARBA" id="ARBA00022833"/>
    </source>
</evidence>
<evidence type="ECO:0000256" key="2">
    <source>
        <dbReference type="ARBA" id="ARBA00004308"/>
    </source>
</evidence>
<keyword evidence="13" id="KW-1133">Transmembrane helix</keyword>
<comment type="caution">
    <text evidence="15">The sequence shown here is derived from an EMBL/GenBank/DDBJ whole genome shotgun (WGS) entry which is preliminary data.</text>
</comment>
<keyword evidence="13" id="KW-0812">Transmembrane</keyword>
<keyword evidence="9" id="KW-0862">Zinc</keyword>
<dbReference type="GO" id="GO:0016567">
    <property type="term" value="P:protein ubiquitination"/>
    <property type="evidence" value="ECO:0007669"/>
    <property type="project" value="UniProtKB-UniPathway"/>
</dbReference>
<evidence type="ECO:0000256" key="4">
    <source>
        <dbReference type="ARBA" id="ARBA00012483"/>
    </source>
</evidence>
<evidence type="ECO:0000256" key="10">
    <source>
        <dbReference type="ARBA" id="ARBA00023136"/>
    </source>
</evidence>
<protein>
    <recommendedName>
        <fullName evidence="4">RING-type E3 ubiquitin transferase</fullName>
        <ecNumber evidence="4">2.3.2.27</ecNumber>
    </recommendedName>
</protein>
<evidence type="ECO:0000256" key="6">
    <source>
        <dbReference type="ARBA" id="ARBA00022723"/>
    </source>
</evidence>
<dbReference type="GO" id="GO:0005783">
    <property type="term" value="C:endoplasmic reticulum"/>
    <property type="evidence" value="ECO:0007669"/>
    <property type="project" value="InterPro"/>
</dbReference>
<feature type="region of interest" description="Disordered" evidence="12">
    <location>
        <begin position="171"/>
        <end position="217"/>
    </location>
</feature>
<keyword evidence="5" id="KW-0808">Transferase</keyword>
<dbReference type="GO" id="GO:0061630">
    <property type="term" value="F:ubiquitin protein ligase activity"/>
    <property type="evidence" value="ECO:0007669"/>
    <property type="project" value="UniProtKB-EC"/>
</dbReference>
<organism evidence="15 16">
    <name type="scientific">Saitoella complicata (strain BCRC 22490 / CBS 7301 / JCM 7358 / NBRC 10748 / NRRL Y-17804)</name>
    <dbReference type="NCBI Taxonomy" id="698492"/>
    <lineage>
        <taxon>Eukaryota</taxon>
        <taxon>Fungi</taxon>
        <taxon>Dikarya</taxon>
        <taxon>Ascomycota</taxon>
        <taxon>Taphrinomycotina</taxon>
        <taxon>Taphrinomycotina incertae sedis</taxon>
        <taxon>Saitoella</taxon>
    </lineage>
</organism>
<dbReference type="EC" id="2.3.2.27" evidence="4"/>
<dbReference type="Proteomes" id="UP000033140">
    <property type="component" value="Unassembled WGS sequence"/>
</dbReference>
<gene>
    <name evidence="15" type="ORF">G7K_5019-t1</name>
</gene>
<keyword evidence="8" id="KW-0833">Ubl conjugation pathway</keyword>
<keyword evidence="16" id="KW-1185">Reference proteome</keyword>
<dbReference type="SMART" id="SM00184">
    <property type="entry name" value="RING"/>
    <property type="match status" value="1"/>
</dbReference>
<keyword evidence="6" id="KW-0479">Metal-binding</keyword>
<proteinExistence type="predicted"/>
<reference evidence="15 16" key="2">
    <citation type="journal article" date="2014" name="J. Gen. Appl. Microbiol.">
        <title>The early diverging ascomycetous budding yeast Saitoella complicata has three histone deacetylases belonging to the Clr6, Hos2, and Rpd3 lineages.</title>
        <authorList>
            <person name="Nishida H."/>
            <person name="Matsumoto T."/>
            <person name="Kondo S."/>
            <person name="Hamamoto M."/>
            <person name="Yoshikawa H."/>
        </authorList>
    </citation>
    <scope>NUCLEOTIDE SEQUENCE [LARGE SCALE GENOMIC DNA]</scope>
    <source>
        <strain evidence="15 16">NRRL Y-17804</strain>
    </source>
</reference>
<evidence type="ECO:0000259" key="14">
    <source>
        <dbReference type="PROSITE" id="PS50089"/>
    </source>
</evidence>
<dbReference type="PANTHER" id="PTHR12313">
    <property type="entry name" value="E3 UBIQUITIN-PROTEIN LIGASE RNF5-RELATED"/>
    <property type="match status" value="1"/>
</dbReference>
<evidence type="ECO:0000256" key="1">
    <source>
        <dbReference type="ARBA" id="ARBA00000900"/>
    </source>
</evidence>
<keyword evidence="10 13" id="KW-0472">Membrane</keyword>